<protein>
    <submittedName>
        <fullName evidence="2">Uncharacterized protein</fullName>
    </submittedName>
</protein>
<keyword evidence="3" id="KW-1185">Reference proteome</keyword>
<organism evidence="2 3">
    <name type="scientific">Macaca fascicularis</name>
    <name type="common">Crab-eating macaque</name>
    <name type="synonym">Cynomolgus monkey</name>
    <dbReference type="NCBI Taxonomy" id="9541"/>
    <lineage>
        <taxon>Eukaryota</taxon>
        <taxon>Metazoa</taxon>
        <taxon>Chordata</taxon>
        <taxon>Craniata</taxon>
        <taxon>Vertebrata</taxon>
        <taxon>Euteleostomi</taxon>
        <taxon>Mammalia</taxon>
        <taxon>Eutheria</taxon>
        <taxon>Euarchontoglires</taxon>
        <taxon>Primates</taxon>
        <taxon>Haplorrhini</taxon>
        <taxon>Catarrhini</taxon>
        <taxon>Cercopithecidae</taxon>
        <taxon>Cercopithecinae</taxon>
        <taxon>Macaca</taxon>
    </lineage>
</organism>
<dbReference type="PANTHER" id="PTHR46254">
    <property type="entry name" value="PROTEIN GVQW1-RELATED"/>
    <property type="match status" value="1"/>
</dbReference>
<evidence type="ECO:0000256" key="1">
    <source>
        <dbReference type="SAM" id="Phobius"/>
    </source>
</evidence>
<dbReference type="Ensembl" id="ENSMFAT00000086728.1">
    <property type="protein sequence ID" value="ENSMFAP00000047777.1"/>
    <property type="gene ID" value="ENSMFAG00000060055.1"/>
</dbReference>
<feature type="transmembrane region" description="Helical" evidence="1">
    <location>
        <begin position="83"/>
        <end position="104"/>
    </location>
</feature>
<dbReference type="PANTHER" id="PTHR46254:SF6">
    <property type="entry name" value="HIGH MOBILITY GROUP AT-HOOK 2"/>
    <property type="match status" value="1"/>
</dbReference>
<reference evidence="2" key="2">
    <citation type="submission" date="2025-08" db="UniProtKB">
        <authorList>
            <consortium name="Ensembl"/>
        </authorList>
    </citation>
    <scope>IDENTIFICATION</scope>
</reference>
<reference evidence="2 3" key="1">
    <citation type="submission" date="2013-03" db="EMBL/GenBank/DDBJ databases">
        <authorList>
            <person name="Warren W."/>
            <person name="Wilson R.K."/>
        </authorList>
    </citation>
    <scope>NUCLEOTIDE SEQUENCE</scope>
</reference>
<evidence type="ECO:0000313" key="3">
    <source>
        <dbReference type="Proteomes" id="UP000233100"/>
    </source>
</evidence>
<evidence type="ECO:0000313" key="2">
    <source>
        <dbReference type="Ensembl" id="ENSMFAP00000047777.1"/>
    </source>
</evidence>
<name>A0A7N9CGX6_MACFA</name>
<dbReference type="AlphaFoldDB" id="A0A7N9CGX6"/>
<keyword evidence="1" id="KW-0472">Membrane</keyword>
<keyword evidence="1" id="KW-0812">Transmembrane</keyword>
<proteinExistence type="predicted"/>
<dbReference type="Proteomes" id="UP000233100">
    <property type="component" value="Chromosome 7"/>
</dbReference>
<dbReference type="GeneTree" id="ENSGT01150000287333"/>
<accession>A0A7N9CGX6</accession>
<reference evidence="2" key="3">
    <citation type="submission" date="2025-09" db="UniProtKB">
        <authorList>
            <consortium name="Ensembl"/>
        </authorList>
    </citation>
    <scope>IDENTIFICATION</scope>
</reference>
<sequence>KVSITNGYVSVIDNSEHSETQERRTSFCRSAGTCTPHPLRHSTVLTPFRLPLPSPPTLPLAPLLPFPPSSCSPSPSSPSVFPISSSILCLFFLSLSLLAISFTAAPPPGFKRFSCFSFPSSWDYRCLPPYPANFFWIFSRDGVPLCWPGWFQTPDLVICPPRLSKCWDYRHEPPHPAYFSSWGGPQPCLHAAAWVRKGRSLHVLTPPRVSAAPVPVRSRWAFPWCPVTALSLPCHCPVMLCFRWLPAIRRGPPELPLQECETSLVCQALGPDV</sequence>
<keyword evidence="1" id="KW-1133">Transmembrane helix</keyword>